<dbReference type="SUPFAM" id="SSF52096">
    <property type="entry name" value="ClpP/crotonase"/>
    <property type="match status" value="2"/>
</dbReference>
<feature type="domain" description="CoA carboxyltransferase C-terminal" evidence="2">
    <location>
        <begin position="285"/>
        <end position="536"/>
    </location>
</feature>
<evidence type="ECO:0000259" key="2">
    <source>
        <dbReference type="PROSITE" id="PS50989"/>
    </source>
</evidence>
<dbReference type="InterPro" id="IPR011762">
    <property type="entry name" value="COA_CT_N"/>
</dbReference>
<gene>
    <name evidence="3" type="ORF">Mtai_v1c14480</name>
</gene>
<dbReference type="Pfam" id="PF01039">
    <property type="entry name" value="Carboxyl_trans"/>
    <property type="match status" value="1"/>
</dbReference>
<dbReference type="PROSITE" id="PS50989">
    <property type="entry name" value="COA_CT_CTER"/>
    <property type="match status" value="1"/>
</dbReference>
<protein>
    <submittedName>
        <fullName evidence="3">Methylcrotonoyl-CoA carboxylase</fullName>
    </submittedName>
</protein>
<feature type="domain" description="CoA carboxyltransferase N-terminal" evidence="1">
    <location>
        <begin position="22"/>
        <end position="280"/>
    </location>
</feature>
<evidence type="ECO:0000313" key="3">
    <source>
        <dbReference type="EMBL" id="AWR86690.1"/>
    </source>
</evidence>
<dbReference type="InterPro" id="IPR034733">
    <property type="entry name" value="AcCoA_carboxyl_beta"/>
</dbReference>
<organism evidence="3 4">
    <name type="scientific">Meiothermus taiwanensis WR-220</name>
    <dbReference type="NCBI Taxonomy" id="1339250"/>
    <lineage>
        <taxon>Bacteria</taxon>
        <taxon>Thermotogati</taxon>
        <taxon>Deinococcota</taxon>
        <taxon>Deinococci</taxon>
        <taxon>Thermales</taxon>
        <taxon>Thermaceae</taxon>
        <taxon>Meiothermus</taxon>
    </lineage>
</organism>
<dbReference type="InterPro" id="IPR029045">
    <property type="entry name" value="ClpP/crotonase-like_dom_sf"/>
</dbReference>
<evidence type="ECO:0000259" key="1">
    <source>
        <dbReference type="PROSITE" id="PS50980"/>
    </source>
</evidence>
<dbReference type="Proteomes" id="UP000263013">
    <property type="component" value="Chromosome"/>
</dbReference>
<dbReference type="Gene3D" id="3.90.226.10">
    <property type="entry name" value="2-enoyl-CoA Hydratase, Chain A, domain 1"/>
    <property type="match status" value="2"/>
</dbReference>
<keyword evidence="4" id="KW-1185">Reference proteome</keyword>
<dbReference type="EMBL" id="CP021130">
    <property type="protein sequence ID" value="AWR86690.1"/>
    <property type="molecule type" value="Genomic_DNA"/>
</dbReference>
<name>A0ABN5M2V7_9DEIN</name>
<dbReference type="PROSITE" id="PS50980">
    <property type="entry name" value="COA_CT_NTER"/>
    <property type="match status" value="1"/>
</dbReference>
<dbReference type="InterPro" id="IPR011763">
    <property type="entry name" value="COA_CT_C"/>
</dbReference>
<dbReference type="InterPro" id="IPR045190">
    <property type="entry name" value="MCCB/AccD1-like"/>
</dbReference>
<dbReference type="PANTHER" id="PTHR22855">
    <property type="entry name" value="ACETYL, PROPIONYL, PYRUVATE, AND GLUTACONYL CARBOXYLASE-RELATED"/>
    <property type="match status" value="1"/>
</dbReference>
<reference evidence="3 4" key="1">
    <citation type="submission" date="2017-05" db="EMBL/GenBank/DDBJ databases">
        <title>Complete genome sequence of Meiothermus taiwanensis WR-220.</title>
        <authorList>
            <person name="Wu W.-L."/>
            <person name="Lo W.-S."/>
            <person name="Kuo C.-H."/>
            <person name="Wu S.-H."/>
        </authorList>
    </citation>
    <scope>NUCLEOTIDE SEQUENCE [LARGE SCALE GENOMIC DNA]</scope>
    <source>
        <strain evidence="3 4">WR-220</strain>
    </source>
</reference>
<evidence type="ECO:0000313" key="4">
    <source>
        <dbReference type="Proteomes" id="UP000263013"/>
    </source>
</evidence>
<accession>A0ABN5M2V7</accession>
<dbReference type="RefSeq" id="WP_187388515.1">
    <property type="nucleotide sequence ID" value="NZ_CP021130.1"/>
</dbReference>
<dbReference type="PANTHER" id="PTHR22855:SF13">
    <property type="entry name" value="METHYLCROTONOYL-COA CARBOXYLASE BETA CHAIN, MITOCHONDRIAL"/>
    <property type="match status" value="1"/>
</dbReference>
<sequence>MIQSHISPKERESSAFKQNKDAWVRLIADFRTSLEQVRQGGGPKAVERQHAKGRLTARERIARLIDPGTEPEEILGYAGWQMYADWGGAPGGGVVTAIGKIAGRDWMIIANDATVKAGAFFPITAKKVIRAQTIALENRLPTVYLVDSAGVFLPLQDEVFPDQDDFGRIFYLNARMSGLGIPQISAIMGNCVAGGAYLPLMTDVLIMTEGSGLYLAGPALVKAAIGQEVDSEALGGARMHAEVSGTVDFYEPDDEAAIARIRALAALYAQPTLAPWAAERKSEVEPFHPPEDLYGLVSPDGSKPYDVNEVIARLVDGSEFHEYKAGYGQTLVCGYARLGGFPVGIVANQRLVIKKPGKIEVGGVIYAEAADKAARFILEVNQRFIPLLFLMDVSGFMVGKESEQQGIIRRGAKLVNAVSNSVVPKITLITGGSFGAGNYAMAGKAYAPRFIYAWPSAKYAVMSGNAAAKTLMEIELAKLEREGRKPTEEDLLELYEHIKARYEETLDPRYAAARLWVDEVIFPHETRRRLVRSLEVCALNPGREAMQIGVFQV</sequence>
<proteinExistence type="predicted"/>